<protein>
    <recommendedName>
        <fullName evidence="4">Zinc knuckle (CCHC-type) family protein</fullName>
    </recommendedName>
</protein>
<evidence type="ECO:0008006" key="4">
    <source>
        <dbReference type="Google" id="ProtNLM"/>
    </source>
</evidence>
<dbReference type="PANTHER" id="PTHR31286:SF180">
    <property type="entry name" value="OS10G0362600 PROTEIN"/>
    <property type="match status" value="1"/>
</dbReference>
<feature type="compositionally biased region" description="Basic and acidic residues" evidence="1">
    <location>
        <begin position="194"/>
        <end position="214"/>
    </location>
</feature>
<evidence type="ECO:0000256" key="1">
    <source>
        <dbReference type="SAM" id="MobiDB-lite"/>
    </source>
</evidence>
<feature type="compositionally biased region" description="Polar residues" evidence="1">
    <location>
        <begin position="136"/>
        <end position="147"/>
    </location>
</feature>
<feature type="compositionally biased region" description="Acidic residues" evidence="1">
    <location>
        <begin position="184"/>
        <end position="193"/>
    </location>
</feature>
<organism evidence="2 3">
    <name type="scientific">Thalictrum thalictroides</name>
    <name type="common">Rue-anemone</name>
    <name type="synonym">Anemone thalictroides</name>
    <dbReference type="NCBI Taxonomy" id="46969"/>
    <lineage>
        <taxon>Eukaryota</taxon>
        <taxon>Viridiplantae</taxon>
        <taxon>Streptophyta</taxon>
        <taxon>Embryophyta</taxon>
        <taxon>Tracheophyta</taxon>
        <taxon>Spermatophyta</taxon>
        <taxon>Magnoliopsida</taxon>
        <taxon>Ranunculales</taxon>
        <taxon>Ranunculaceae</taxon>
        <taxon>Thalictroideae</taxon>
        <taxon>Thalictrum</taxon>
    </lineage>
</organism>
<accession>A0A7J6US99</accession>
<evidence type="ECO:0000313" key="3">
    <source>
        <dbReference type="Proteomes" id="UP000554482"/>
    </source>
</evidence>
<dbReference type="InterPro" id="IPR040256">
    <property type="entry name" value="At4g02000-like"/>
</dbReference>
<comment type="caution">
    <text evidence="2">The sequence shown here is derived from an EMBL/GenBank/DDBJ whole genome shotgun (WGS) entry which is preliminary data.</text>
</comment>
<dbReference type="OrthoDB" id="1939300at2759"/>
<feature type="compositionally biased region" description="Polar residues" evidence="1">
    <location>
        <begin position="215"/>
        <end position="234"/>
    </location>
</feature>
<sequence length="260" mass="29243">MDKATENKTSLSFARVCIDVDATKDLFYSHELKLGSKSIKIEFEYPWKPSICTVCKIFGHNTSKCSPQPIKKTENKQGDWQMQGRKWVRKQYNRVNDTPKNLEIVIQKAPVVNVQADKALVKTNTNRFAALELLQTEDQQGEPSKSQAEVVEEIHREEPVIVKESDENVNKNDGIYDSDGSVSSDEEGENDIDETTHIEDGVADHIKQKKKIDNEPSTNSRGTEGSQLRNQTRNAAKASATKEIPSQVKGNGRDIKQKGR</sequence>
<name>A0A7J6US99_THATH</name>
<feature type="compositionally biased region" description="Basic and acidic residues" evidence="1">
    <location>
        <begin position="152"/>
        <end position="170"/>
    </location>
</feature>
<keyword evidence="3" id="KW-1185">Reference proteome</keyword>
<dbReference type="Proteomes" id="UP000554482">
    <property type="component" value="Unassembled WGS sequence"/>
</dbReference>
<feature type="region of interest" description="Disordered" evidence="1">
    <location>
        <begin position="135"/>
        <end position="260"/>
    </location>
</feature>
<dbReference type="AlphaFoldDB" id="A0A7J6US99"/>
<reference evidence="2 3" key="1">
    <citation type="submission" date="2020-06" db="EMBL/GenBank/DDBJ databases">
        <title>Transcriptomic and genomic resources for Thalictrum thalictroides and T. hernandezii: Facilitating candidate gene discovery in an emerging model plant lineage.</title>
        <authorList>
            <person name="Arias T."/>
            <person name="Riano-Pachon D.M."/>
            <person name="Di Stilio V.S."/>
        </authorList>
    </citation>
    <scope>NUCLEOTIDE SEQUENCE [LARGE SCALE GENOMIC DNA]</scope>
    <source>
        <strain evidence="3">cv. WT478/WT964</strain>
        <tissue evidence="2">Leaves</tissue>
    </source>
</reference>
<gene>
    <name evidence="2" type="ORF">FRX31_034996</name>
</gene>
<proteinExistence type="predicted"/>
<feature type="compositionally biased region" description="Basic and acidic residues" evidence="1">
    <location>
        <begin position="251"/>
        <end position="260"/>
    </location>
</feature>
<dbReference type="PANTHER" id="PTHR31286">
    <property type="entry name" value="GLYCINE-RICH CELL WALL STRUCTURAL PROTEIN 1.8-LIKE"/>
    <property type="match status" value="1"/>
</dbReference>
<evidence type="ECO:0000313" key="2">
    <source>
        <dbReference type="EMBL" id="KAF5175417.1"/>
    </source>
</evidence>
<dbReference type="EMBL" id="JABWDY010044066">
    <property type="protein sequence ID" value="KAF5175417.1"/>
    <property type="molecule type" value="Genomic_DNA"/>
</dbReference>